<dbReference type="Pfam" id="PF13440">
    <property type="entry name" value="Polysacc_synt_3"/>
    <property type="match status" value="1"/>
</dbReference>
<protein>
    <submittedName>
        <fullName evidence="7">Oligosaccharide flippase family protein</fullName>
    </submittedName>
</protein>
<reference evidence="7" key="1">
    <citation type="submission" date="2020-04" db="EMBL/GenBank/DDBJ databases">
        <title>Tenacibaculum mesophilum bac2.</title>
        <authorList>
            <person name="Li M."/>
        </authorList>
    </citation>
    <scope>NUCLEOTIDE SEQUENCE</scope>
    <source>
        <strain evidence="7">Bac2</strain>
    </source>
</reference>
<feature type="transmembrane region" description="Helical" evidence="6">
    <location>
        <begin position="366"/>
        <end position="388"/>
    </location>
</feature>
<feature type="transmembrane region" description="Helical" evidence="6">
    <location>
        <begin position="261"/>
        <end position="281"/>
    </location>
</feature>
<feature type="transmembrane region" description="Helical" evidence="6">
    <location>
        <begin position="226"/>
        <end position="249"/>
    </location>
</feature>
<dbReference type="PANTHER" id="PTHR30250:SF28">
    <property type="entry name" value="POLYSACCHARIDE BIOSYNTHESIS PROTEIN"/>
    <property type="match status" value="1"/>
</dbReference>
<feature type="transmembrane region" description="Helical" evidence="6">
    <location>
        <begin position="44"/>
        <end position="61"/>
    </location>
</feature>
<evidence type="ECO:0000256" key="3">
    <source>
        <dbReference type="ARBA" id="ARBA00022692"/>
    </source>
</evidence>
<evidence type="ECO:0000313" key="8">
    <source>
        <dbReference type="Proteomes" id="UP001056837"/>
    </source>
</evidence>
<keyword evidence="3 6" id="KW-0812">Transmembrane</keyword>
<comment type="subcellular location">
    <subcellularLocation>
        <location evidence="1">Cell membrane</location>
        <topology evidence="1">Multi-pass membrane protein</topology>
    </subcellularLocation>
</comment>
<evidence type="ECO:0000256" key="6">
    <source>
        <dbReference type="SAM" id="Phobius"/>
    </source>
</evidence>
<feature type="transmembrane region" description="Helical" evidence="6">
    <location>
        <begin position="302"/>
        <end position="326"/>
    </location>
</feature>
<name>A0AAE9MP36_9FLAO</name>
<evidence type="ECO:0000256" key="5">
    <source>
        <dbReference type="ARBA" id="ARBA00023136"/>
    </source>
</evidence>
<dbReference type="EMBL" id="CP050861">
    <property type="protein sequence ID" value="UTD15155.1"/>
    <property type="molecule type" value="Genomic_DNA"/>
</dbReference>
<keyword evidence="5 6" id="KW-0472">Membrane</keyword>
<keyword evidence="2" id="KW-1003">Cell membrane</keyword>
<feature type="transmembrane region" description="Helical" evidence="6">
    <location>
        <begin position="394"/>
        <end position="412"/>
    </location>
</feature>
<feature type="transmembrane region" description="Helical" evidence="6">
    <location>
        <begin position="338"/>
        <end position="359"/>
    </location>
</feature>
<keyword evidence="4 6" id="KW-1133">Transmembrane helix</keyword>
<dbReference type="Proteomes" id="UP001056837">
    <property type="component" value="Chromosome"/>
</dbReference>
<evidence type="ECO:0000256" key="4">
    <source>
        <dbReference type="ARBA" id="ARBA00022989"/>
    </source>
</evidence>
<dbReference type="PANTHER" id="PTHR30250">
    <property type="entry name" value="PST FAMILY PREDICTED COLANIC ACID TRANSPORTER"/>
    <property type="match status" value="1"/>
</dbReference>
<dbReference type="AlphaFoldDB" id="A0AAE9MP36"/>
<organism evidence="7 8">
    <name type="scientific">Tenacibaculum mesophilum</name>
    <dbReference type="NCBI Taxonomy" id="104268"/>
    <lineage>
        <taxon>Bacteria</taxon>
        <taxon>Pseudomonadati</taxon>
        <taxon>Bacteroidota</taxon>
        <taxon>Flavobacteriia</taxon>
        <taxon>Flavobacteriales</taxon>
        <taxon>Flavobacteriaceae</taxon>
        <taxon>Tenacibaculum</taxon>
    </lineage>
</organism>
<dbReference type="GO" id="GO:0005886">
    <property type="term" value="C:plasma membrane"/>
    <property type="evidence" value="ECO:0007669"/>
    <property type="project" value="UniProtKB-SubCell"/>
</dbReference>
<evidence type="ECO:0000256" key="2">
    <source>
        <dbReference type="ARBA" id="ARBA00022475"/>
    </source>
</evidence>
<dbReference type="RefSeq" id="WP_167714269.1">
    <property type="nucleotide sequence ID" value="NZ_CP050861.1"/>
</dbReference>
<proteinExistence type="predicted"/>
<evidence type="ECO:0000256" key="1">
    <source>
        <dbReference type="ARBA" id="ARBA00004651"/>
    </source>
</evidence>
<feature type="transmembrane region" description="Helical" evidence="6">
    <location>
        <begin position="81"/>
        <end position="103"/>
    </location>
</feature>
<accession>A0AAE9MP36</accession>
<feature type="transmembrane region" description="Helical" evidence="6">
    <location>
        <begin position="118"/>
        <end position="139"/>
    </location>
</feature>
<sequence length="421" mass="47857">MKNILPKSEFAKNVLTLMTGTTIAQAIPVAISPILTRIYTPEDFGVLTLFLAITTIFGSIANGRYELAVMLPEDDEEAINIFALGVLIVTFLSVALFGVVIFFKDYFVSLLDNKEIGFWLYFVPLTVFFIGLFNMLNYYNNRIKKYKDLAKAKVIKSVILSVLQVCLGLVKKGALGLITGQIASQLFANIKLISNISDNKKLLASIHKDKIKRVAKRYERFPKFSMWAVLCNTLSFKLTEILISTLYSITTLGFYSLVGRVLAMPSTLIGGAIGQVFFQEATKEKHTTGKAEKVFKRTLKKLLLIGTPFFLILFFIVEELFAFVFGEEWRIAGYYAKILIPMFYIRFIVGTLSNIVNVFEQQIFSLLWQFVLLVIFISILSLSSYLNFSFEKSLIWIAFITFLHYLLLLYCVRRISIKGKL</sequence>
<gene>
    <name evidence="7" type="ORF">HER15_06575</name>
</gene>
<dbReference type="InterPro" id="IPR050833">
    <property type="entry name" value="Poly_Biosynth_Transport"/>
</dbReference>
<evidence type="ECO:0000313" key="7">
    <source>
        <dbReference type="EMBL" id="UTD15155.1"/>
    </source>
</evidence>
<feature type="transmembrane region" description="Helical" evidence="6">
    <location>
        <begin position="12"/>
        <end position="32"/>
    </location>
</feature>